<evidence type="ECO:0000256" key="8">
    <source>
        <dbReference type="ARBA" id="ARBA00022640"/>
    </source>
</evidence>
<evidence type="ECO:0000256" key="11">
    <source>
        <dbReference type="ARBA" id="ARBA00023098"/>
    </source>
</evidence>
<dbReference type="NCBIfam" id="TIGR00517">
    <property type="entry name" value="acyl_carrier"/>
    <property type="match status" value="1"/>
</dbReference>
<dbReference type="GO" id="GO:0000036">
    <property type="term" value="F:acyl carrier activity"/>
    <property type="evidence" value="ECO:0007669"/>
    <property type="project" value="InterPro"/>
</dbReference>
<evidence type="ECO:0000256" key="12">
    <source>
        <dbReference type="ARBA" id="ARBA00023160"/>
    </source>
</evidence>
<dbReference type="AlphaFoldDB" id="A0A7I8L3R4"/>
<evidence type="ECO:0000256" key="7">
    <source>
        <dbReference type="ARBA" id="ARBA00022553"/>
    </source>
</evidence>
<dbReference type="SUPFAM" id="SSF47336">
    <property type="entry name" value="ACP-like"/>
    <property type="match status" value="1"/>
</dbReference>
<comment type="subcellular location">
    <subcellularLocation>
        <location evidence="2">Plastid</location>
        <location evidence="2">Chloroplast</location>
    </subcellularLocation>
</comment>
<comment type="similarity">
    <text evidence="3">Belongs to the acyl carrier protein (ACP) family.</text>
</comment>
<keyword evidence="6" id="KW-0150">Chloroplast</keyword>
<comment type="function">
    <text evidence="1 13">Carrier of the growing fatty acid chain in fatty acid biosynthesis.</text>
</comment>
<dbReference type="OrthoDB" id="448946at2759"/>
<evidence type="ECO:0000256" key="13">
    <source>
        <dbReference type="RuleBase" id="RU000722"/>
    </source>
</evidence>
<dbReference type="PANTHER" id="PTHR46153:SF11">
    <property type="entry name" value="ACYL CARRIER PROTEIN 4, CHLOROPLASTIC"/>
    <property type="match status" value="1"/>
</dbReference>
<dbReference type="Pfam" id="PF00550">
    <property type="entry name" value="PP-binding"/>
    <property type="match status" value="1"/>
</dbReference>
<accession>A0A7I8L3R4</accession>
<dbReference type="Gene3D" id="1.10.1200.10">
    <property type="entry name" value="ACP-like"/>
    <property type="match status" value="1"/>
</dbReference>
<evidence type="ECO:0000256" key="3">
    <source>
        <dbReference type="ARBA" id="ARBA00010930"/>
    </source>
</evidence>
<keyword evidence="11" id="KW-0443">Lipid metabolism</keyword>
<name>A0A7I8L3R4_SPIIN</name>
<evidence type="ECO:0000256" key="9">
    <source>
        <dbReference type="ARBA" id="ARBA00022832"/>
    </source>
</evidence>
<dbReference type="GO" id="GO:0009507">
    <property type="term" value="C:chloroplast"/>
    <property type="evidence" value="ECO:0007669"/>
    <property type="project" value="UniProtKB-SubCell"/>
</dbReference>
<dbReference type="InterPro" id="IPR020806">
    <property type="entry name" value="PKS_PP-bd"/>
</dbReference>
<keyword evidence="7" id="KW-0597">Phosphoprotein</keyword>
<dbReference type="PANTHER" id="PTHR46153">
    <property type="entry name" value="ACYL CARRIER PROTEIN"/>
    <property type="match status" value="1"/>
</dbReference>
<feature type="domain" description="Carrier" evidence="15">
    <location>
        <begin position="67"/>
        <end position="142"/>
    </location>
</feature>
<dbReference type="InterPro" id="IPR003231">
    <property type="entry name" value="ACP"/>
</dbReference>
<evidence type="ECO:0000256" key="14">
    <source>
        <dbReference type="SAM" id="MobiDB-lite"/>
    </source>
</evidence>
<feature type="compositionally biased region" description="Basic and acidic residues" evidence="14">
    <location>
        <begin position="162"/>
        <end position="174"/>
    </location>
</feature>
<sequence>MFFRRVSTGLSAKSEFDPLLRISCTSFGGKVPGKFPMVNLVSFGISKGAFPSMKAAPRLQICCAAKPETVAKICEIVRSQLALDEKKEVTAESKFAELGADSLDTVEIVMELEEQFGITVNEDSSPSITTVQEAADLIESLVQANGETDEESDSGSESEDEERIKTAQGHKEAPKAAQAGAGAPKK</sequence>
<dbReference type="GO" id="GO:0031177">
    <property type="term" value="F:phosphopantetheine binding"/>
    <property type="evidence" value="ECO:0007669"/>
    <property type="project" value="InterPro"/>
</dbReference>
<feature type="compositionally biased region" description="Acidic residues" evidence="14">
    <location>
        <begin position="147"/>
        <end position="161"/>
    </location>
</feature>
<dbReference type="InterPro" id="IPR006162">
    <property type="entry name" value="Ppantetheine_attach_site"/>
</dbReference>
<evidence type="ECO:0000256" key="5">
    <source>
        <dbReference type="ARBA" id="ARBA00022516"/>
    </source>
</evidence>
<keyword evidence="5 13" id="KW-0444">Lipid biosynthesis</keyword>
<evidence type="ECO:0000256" key="2">
    <source>
        <dbReference type="ARBA" id="ARBA00004229"/>
    </source>
</evidence>
<dbReference type="InterPro" id="IPR036736">
    <property type="entry name" value="ACP-like_sf"/>
</dbReference>
<gene>
    <name evidence="16" type="ORF">SI7747_11014227</name>
    <name evidence="17" type="ORF">SI8410_11015331</name>
</gene>
<dbReference type="HAMAP" id="MF_01217">
    <property type="entry name" value="Acyl_carrier"/>
    <property type="match status" value="1"/>
</dbReference>
<dbReference type="Proteomes" id="UP000663760">
    <property type="component" value="Chromosome 11"/>
</dbReference>
<dbReference type="EMBL" id="LR746274">
    <property type="protein sequence ID" value="CAA7404653.1"/>
    <property type="molecule type" value="Genomic_DNA"/>
</dbReference>
<evidence type="ECO:0000256" key="6">
    <source>
        <dbReference type="ARBA" id="ARBA00022528"/>
    </source>
</evidence>
<dbReference type="InterPro" id="IPR009081">
    <property type="entry name" value="PP-bd_ACP"/>
</dbReference>
<keyword evidence="8" id="KW-0934">Plastid</keyword>
<dbReference type="InterPro" id="IPR044813">
    <property type="entry name" value="ACP_chloroplastic"/>
</dbReference>
<feature type="compositionally biased region" description="Low complexity" evidence="14">
    <location>
        <begin position="175"/>
        <end position="186"/>
    </location>
</feature>
<dbReference type="PROSITE" id="PS50075">
    <property type="entry name" value="CARRIER"/>
    <property type="match status" value="1"/>
</dbReference>
<keyword evidence="18" id="KW-1185">Reference proteome</keyword>
<keyword evidence="9" id="KW-0276">Fatty acid metabolism</keyword>
<keyword evidence="4 13" id="KW-0596">Phosphopantetheine</keyword>
<evidence type="ECO:0000313" key="17">
    <source>
        <dbReference type="EMBL" id="CAA7404653.1"/>
    </source>
</evidence>
<dbReference type="PROSITE" id="PS00012">
    <property type="entry name" value="PHOSPHOPANTETHEINE"/>
    <property type="match status" value="1"/>
</dbReference>
<evidence type="ECO:0000313" key="16">
    <source>
        <dbReference type="EMBL" id="CAA2628586.1"/>
    </source>
</evidence>
<protein>
    <recommendedName>
        <fullName evidence="13">Acyl carrier protein</fullName>
    </recommendedName>
</protein>
<dbReference type="EMBL" id="LR743598">
    <property type="protein sequence ID" value="CAA2628586.1"/>
    <property type="molecule type" value="Genomic_DNA"/>
</dbReference>
<keyword evidence="10" id="KW-0809">Transit peptide</keyword>
<evidence type="ECO:0000256" key="4">
    <source>
        <dbReference type="ARBA" id="ARBA00022450"/>
    </source>
</evidence>
<evidence type="ECO:0000256" key="10">
    <source>
        <dbReference type="ARBA" id="ARBA00022946"/>
    </source>
</evidence>
<reference evidence="17" key="1">
    <citation type="submission" date="2020-02" db="EMBL/GenBank/DDBJ databases">
        <authorList>
            <person name="Scholz U."/>
            <person name="Mascher M."/>
            <person name="Fiebig A."/>
        </authorList>
    </citation>
    <scope>NUCLEOTIDE SEQUENCE</scope>
</reference>
<organism evidence="17 18">
    <name type="scientific">Spirodela intermedia</name>
    <name type="common">Intermediate duckweed</name>
    <dbReference type="NCBI Taxonomy" id="51605"/>
    <lineage>
        <taxon>Eukaryota</taxon>
        <taxon>Viridiplantae</taxon>
        <taxon>Streptophyta</taxon>
        <taxon>Embryophyta</taxon>
        <taxon>Tracheophyta</taxon>
        <taxon>Spermatophyta</taxon>
        <taxon>Magnoliopsida</taxon>
        <taxon>Liliopsida</taxon>
        <taxon>Araceae</taxon>
        <taxon>Lemnoideae</taxon>
        <taxon>Spirodela</taxon>
    </lineage>
</organism>
<evidence type="ECO:0000259" key="15">
    <source>
        <dbReference type="PROSITE" id="PS50075"/>
    </source>
</evidence>
<keyword evidence="12 13" id="KW-0275">Fatty acid biosynthesis</keyword>
<dbReference type="SMART" id="SM00823">
    <property type="entry name" value="PKS_PP"/>
    <property type="match status" value="1"/>
</dbReference>
<feature type="region of interest" description="Disordered" evidence="14">
    <location>
        <begin position="141"/>
        <end position="186"/>
    </location>
</feature>
<proteinExistence type="inferred from homology"/>
<evidence type="ECO:0000313" key="18">
    <source>
        <dbReference type="Proteomes" id="UP000663760"/>
    </source>
</evidence>
<evidence type="ECO:0000256" key="1">
    <source>
        <dbReference type="ARBA" id="ARBA00003180"/>
    </source>
</evidence>